<feature type="non-terminal residue" evidence="2">
    <location>
        <position position="103"/>
    </location>
</feature>
<sequence length="103" mass="11148">MATTWQASRGPAELRRPGSAAGPASRVLPSVLCGTRSALERWALSAEEDGCVTVRYLSGEVERFDLGGRCTAELLRTRLAGARGVHQWQVQLLRGNGEPVQDE</sequence>
<dbReference type="EMBL" id="CAUYUJ010000542">
    <property type="protein sequence ID" value="CAK0791205.1"/>
    <property type="molecule type" value="Genomic_DNA"/>
</dbReference>
<evidence type="ECO:0000313" key="2">
    <source>
        <dbReference type="EMBL" id="CAK0791205.1"/>
    </source>
</evidence>
<evidence type="ECO:0000256" key="1">
    <source>
        <dbReference type="SAM" id="MobiDB-lite"/>
    </source>
</evidence>
<feature type="region of interest" description="Disordered" evidence="1">
    <location>
        <begin position="1"/>
        <end position="26"/>
    </location>
</feature>
<reference evidence="2" key="1">
    <citation type="submission" date="2023-10" db="EMBL/GenBank/DDBJ databases">
        <authorList>
            <person name="Chen Y."/>
            <person name="Shah S."/>
            <person name="Dougan E. K."/>
            <person name="Thang M."/>
            <person name="Chan C."/>
        </authorList>
    </citation>
    <scope>NUCLEOTIDE SEQUENCE [LARGE SCALE GENOMIC DNA]</scope>
</reference>
<gene>
    <name evidence="2" type="ORF">PCOR1329_LOCUS2170</name>
</gene>
<proteinExistence type="predicted"/>
<comment type="caution">
    <text evidence="2">The sequence shown here is derived from an EMBL/GenBank/DDBJ whole genome shotgun (WGS) entry which is preliminary data.</text>
</comment>
<name>A0ABN9PIY5_9DINO</name>
<evidence type="ECO:0000313" key="3">
    <source>
        <dbReference type="Proteomes" id="UP001189429"/>
    </source>
</evidence>
<organism evidence="2 3">
    <name type="scientific">Prorocentrum cordatum</name>
    <dbReference type="NCBI Taxonomy" id="2364126"/>
    <lineage>
        <taxon>Eukaryota</taxon>
        <taxon>Sar</taxon>
        <taxon>Alveolata</taxon>
        <taxon>Dinophyceae</taxon>
        <taxon>Prorocentrales</taxon>
        <taxon>Prorocentraceae</taxon>
        <taxon>Prorocentrum</taxon>
    </lineage>
</organism>
<keyword evidence="3" id="KW-1185">Reference proteome</keyword>
<protein>
    <submittedName>
        <fullName evidence="2">Uncharacterized protein</fullName>
    </submittedName>
</protein>
<accession>A0ABN9PIY5</accession>
<dbReference type="Proteomes" id="UP001189429">
    <property type="component" value="Unassembled WGS sequence"/>
</dbReference>